<dbReference type="AlphaFoldDB" id="A0AAE9DY71"/>
<dbReference type="Proteomes" id="UP000827892">
    <property type="component" value="Chromosome I"/>
</dbReference>
<gene>
    <name evidence="1" type="ORF">L3Y34_016638</name>
</gene>
<dbReference type="GO" id="GO:0034511">
    <property type="term" value="F:U3 snoRNA binding"/>
    <property type="evidence" value="ECO:0007669"/>
    <property type="project" value="InterPro"/>
</dbReference>
<accession>A0AAE9DY71</accession>
<organism evidence="1 2">
    <name type="scientific">Caenorhabditis briggsae</name>
    <dbReference type="NCBI Taxonomy" id="6238"/>
    <lineage>
        <taxon>Eukaryota</taxon>
        <taxon>Metazoa</taxon>
        <taxon>Ecdysozoa</taxon>
        <taxon>Nematoda</taxon>
        <taxon>Chromadorea</taxon>
        <taxon>Rhabditida</taxon>
        <taxon>Rhabditina</taxon>
        <taxon>Rhabditomorpha</taxon>
        <taxon>Rhabditoidea</taxon>
        <taxon>Rhabditidae</taxon>
        <taxon>Peloderinae</taxon>
        <taxon>Caenorhabditis</taxon>
    </lineage>
</organism>
<reference evidence="1 2" key="1">
    <citation type="submission" date="2022-05" db="EMBL/GenBank/DDBJ databases">
        <title>Chromosome-level reference genomes for two strains of Caenorhabditis briggsae: an improved platform for comparative genomics.</title>
        <authorList>
            <person name="Stevens L."/>
            <person name="Andersen E.C."/>
        </authorList>
    </citation>
    <scope>NUCLEOTIDE SEQUENCE [LARGE SCALE GENOMIC DNA]</scope>
    <source>
        <strain evidence="1">QX1410_ONT</strain>
        <tissue evidence="1">Whole-organism</tissue>
    </source>
</reference>
<dbReference type="PANTHER" id="PTHR19865:SF1">
    <property type="entry name" value="WD_REPEATS_REGION DOMAIN-CONTAINING PROTEIN"/>
    <property type="match status" value="1"/>
</dbReference>
<name>A0AAE9DY71_CAEBR</name>
<dbReference type="InterPro" id="IPR001680">
    <property type="entry name" value="WD40_rpt"/>
</dbReference>
<dbReference type="Pfam" id="PF00400">
    <property type="entry name" value="WD40"/>
    <property type="match status" value="2"/>
</dbReference>
<protein>
    <submittedName>
        <fullName evidence="1">Uncharacterized protein</fullName>
    </submittedName>
</protein>
<proteinExistence type="predicted"/>
<dbReference type="GO" id="GO:0005634">
    <property type="term" value="C:nucleus"/>
    <property type="evidence" value="ECO:0007669"/>
    <property type="project" value="UniProtKB-SubCell"/>
</dbReference>
<sequence>MYDEALLDHFVQLKISESHLLDDKVITCAKGDQKYVENVAHRQEEDFPEHIIGCKDFPRDKKIVSVTSRNVLKIRKSKNLELEEQIQCDYSATSICSLILGETLESIRIFFGSVVGELIDWQPGKEDKPVMRKGHKGMIFSIVADSKRIFTISDDRTIRMWAISDRGGSFCTAFGHTARPFTICLDPDSQLIYTGGIEQTVYCWKYTDREIKLARKTPLSAGVIRKITLFNGRTLAISCQNGDILKIHVDCGGVPDWKVLKAGIVNFKVLNCGLVTLNTRDELKIYTNTGMFKLMCRVGNIKHMSSSSESLVAWHEKQLIVVSDILFYECDMTPGPAPPLEEQRKVRKPHVYRLKLSMNIITALCWDNLVLIKTVDGSFAVYEYLDADSWQCLKRFTPENPSIMPSCFAKSKNYIYMGTTHGELYYTYLEDHKNDQMELALTKKECWDLFGGKEVTCIYPLKLCKPKFMTLGKTGVWATVAVHREGCPIMYPTKPVIHTFRILNSRTFSAASRVAWPCQFIDRKGNGGIEERLIVGFYGTSMIIWNSTTGLPVYETYCGGGHREWQLEPSEEDPSILDFHFIRDNDLCHQRIDLNSKEYVLNTAHSSSIVAASGSTDLLATVSLDGHLSISNADGQLILPIFVGENLLCTDMRTDKGGHSYIIAGGGKSKISIIDFNHSELESHGVFSMRHLSRPEEGRVVSVKTWTEEDSDPRFVVSYSSGVLEVLDFSLKSLATLELEDSLGIGAKIDIYDEYTLIVGTSGSYVLTFELKDEQLKETGRLKLSDRSGVTSIAMSSDAIYVGCDSGHVYKCHVASESSDSESVAKIQSHLSTVVGIVVTKDTVLSISLDCAIVKSVTSSESTVVSSRKPTIIDMPNGMVKMGKSKIVVVGDGIQIIDHLI</sequence>
<dbReference type="FunFam" id="2.130.10.10:FF:003128">
    <property type="entry name" value="Protein CBG19705"/>
    <property type="match status" value="1"/>
</dbReference>
<dbReference type="SUPFAM" id="SSF50978">
    <property type="entry name" value="WD40 repeat-like"/>
    <property type="match status" value="2"/>
</dbReference>
<evidence type="ECO:0000313" key="2">
    <source>
        <dbReference type="Proteomes" id="UP000827892"/>
    </source>
</evidence>
<evidence type="ECO:0000313" key="1">
    <source>
        <dbReference type="EMBL" id="ULU14248.1"/>
    </source>
</evidence>
<dbReference type="Gene3D" id="2.130.10.10">
    <property type="entry name" value="YVTN repeat-like/Quinoprotein amine dehydrogenase"/>
    <property type="match status" value="2"/>
</dbReference>
<dbReference type="PANTHER" id="PTHR19865">
    <property type="entry name" value="U3 SMALL NUCLEOLAR RNA INTERACTING PROTEIN 2"/>
    <property type="match status" value="1"/>
</dbReference>
<dbReference type="InterPro" id="IPR036322">
    <property type="entry name" value="WD40_repeat_dom_sf"/>
</dbReference>
<dbReference type="InterPro" id="IPR015943">
    <property type="entry name" value="WD40/YVTN_repeat-like_dom_sf"/>
</dbReference>
<dbReference type="InterPro" id="IPR039241">
    <property type="entry name" value="Rrp9-like"/>
</dbReference>
<dbReference type="SMART" id="SM00320">
    <property type="entry name" value="WD40"/>
    <property type="match status" value="5"/>
</dbReference>
<dbReference type="EMBL" id="CP090891">
    <property type="protein sequence ID" value="ULU14248.1"/>
    <property type="molecule type" value="Genomic_DNA"/>
</dbReference>